<keyword evidence="7" id="KW-0812">Transmembrane</keyword>
<dbReference type="CDD" id="cd00082">
    <property type="entry name" value="HisKA"/>
    <property type="match status" value="1"/>
</dbReference>
<dbReference type="SMART" id="SM00448">
    <property type="entry name" value="REC"/>
    <property type="match status" value="1"/>
</dbReference>
<evidence type="ECO:0000256" key="4">
    <source>
        <dbReference type="ARBA" id="ARBA00022679"/>
    </source>
</evidence>
<dbReference type="NCBIfam" id="TIGR00229">
    <property type="entry name" value="sensory_box"/>
    <property type="match status" value="1"/>
</dbReference>
<evidence type="ECO:0000259" key="8">
    <source>
        <dbReference type="PROSITE" id="PS50109"/>
    </source>
</evidence>
<comment type="caution">
    <text evidence="11">The sequence shown here is derived from an EMBL/GenBank/DDBJ whole genome shotgun (WGS) entry which is preliminary data.</text>
</comment>
<evidence type="ECO:0000259" key="9">
    <source>
        <dbReference type="PROSITE" id="PS50110"/>
    </source>
</evidence>
<dbReference type="InterPro" id="IPR001789">
    <property type="entry name" value="Sig_transdc_resp-reg_receiver"/>
</dbReference>
<dbReference type="Pfam" id="PF00512">
    <property type="entry name" value="HisKA"/>
    <property type="match status" value="1"/>
</dbReference>
<dbReference type="Pfam" id="PF00072">
    <property type="entry name" value="Response_reg"/>
    <property type="match status" value="1"/>
</dbReference>
<dbReference type="GO" id="GO:0016301">
    <property type="term" value="F:kinase activity"/>
    <property type="evidence" value="ECO:0007669"/>
    <property type="project" value="UniProtKB-KW"/>
</dbReference>
<evidence type="ECO:0000313" key="11">
    <source>
        <dbReference type="EMBL" id="GIT94641.1"/>
    </source>
</evidence>
<proteinExistence type="predicted"/>
<feature type="domain" description="Histidine kinase" evidence="8">
    <location>
        <begin position="358"/>
        <end position="577"/>
    </location>
</feature>
<reference evidence="11 12" key="1">
    <citation type="submission" date="2021-05" db="EMBL/GenBank/DDBJ databases">
        <title>Bacteria Genome sequencing.</title>
        <authorList>
            <person name="Takabe Y."/>
            <person name="Nakajima Y."/>
            <person name="Suzuki S."/>
            <person name="Shiozaki T."/>
        </authorList>
    </citation>
    <scope>NUCLEOTIDE SEQUENCE [LARGE SCALE GENOMIC DNA]</scope>
    <source>
        <strain evidence="11 12">AI_62</strain>
    </source>
</reference>
<dbReference type="CDD" id="cd16922">
    <property type="entry name" value="HATPase_EvgS-ArcB-TorS-like"/>
    <property type="match status" value="1"/>
</dbReference>
<dbReference type="Gene3D" id="1.10.287.130">
    <property type="match status" value="1"/>
</dbReference>
<keyword evidence="7" id="KW-1133">Transmembrane helix</keyword>
<dbReference type="PRINTS" id="PR00344">
    <property type="entry name" value="BCTRLSENSOR"/>
</dbReference>
<dbReference type="InterPro" id="IPR004358">
    <property type="entry name" value="Sig_transdc_His_kin-like_C"/>
</dbReference>
<dbReference type="PANTHER" id="PTHR43047">
    <property type="entry name" value="TWO-COMPONENT HISTIDINE PROTEIN KINASE"/>
    <property type="match status" value="1"/>
</dbReference>
<dbReference type="PROSITE" id="PS50110">
    <property type="entry name" value="RESPONSE_REGULATORY"/>
    <property type="match status" value="1"/>
</dbReference>
<dbReference type="EMBL" id="BPFH01000002">
    <property type="protein sequence ID" value="GIT94641.1"/>
    <property type="molecule type" value="Genomic_DNA"/>
</dbReference>
<feature type="domain" description="PAS" evidence="10">
    <location>
        <begin position="215"/>
        <end position="267"/>
    </location>
</feature>
<dbReference type="Gene3D" id="1.20.120.160">
    <property type="entry name" value="HPT domain"/>
    <property type="match status" value="1"/>
</dbReference>
<dbReference type="InterPro" id="IPR011006">
    <property type="entry name" value="CheY-like_superfamily"/>
</dbReference>
<dbReference type="InterPro" id="IPR035965">
    <property type="entry name" value="PAS-like_dom_sf"/>
</dbReference>
<dbReference type="InterPro" id="IPR003594">
    <property type="entry name" value="HATPase_dom"/>
</dbReference>
<dbReference type="Proteomes" id="UP000786693">
    <property type="component" value="Unassembled WGS sequence"/>
</dbReference>
<feature type="domain" description="Response regulatory" evidence="9">
    <location>
        <begin position="597"/>
        <end position="714"/>
    </location>
</feature>
<dbReference type="SUPFAM" id="SSF55874">
    <property type="entry name" value="ATPase domain of HSP90 chaperone/DNA topoisomerase II/histidine kinase"/>
    <property type="match status" value="1"/>
</dbReference>
<dbReference type="RefSeq" id="WP_220748162.1">
    <property type="nucleotide sequence ID" value="NZ_BPFH01000002.1"/>
</dbReference>
<dbReference type="SMART" id="SM00091">
    <property type="entry name" value="PAS"/>
    <property type="match status" value="1"/>
</dbReference>
<protein>
    <recommendedName>
        <fullName evidence="2">histidine kinase</fullName>
        <ecNumber evidence="2">2.7.13.3</ecNumber>
    </recommendedName>
</protein>
<sequence>MGRRATTIERYRLAVATALGCLAIFMGAILTYLPSHLSELAVAQGDVTPWSISQLDAEFAKLDAALARRQATGAPSDEALRLRIDIALSRLEIVRAGTFGRLLDGDGDDQAMSDLAAIGNRLVEAADAPGALTEANIRQLTELVAEARPLARDVALQGVAISSERTEQSRDRVLRSLTLTGAIAGVLLVGLAILVILLSRLLRVAQDRDAAVSRSSRRLQSTIEASMDAIVTTDADGRIVAFNSAAERMFGHDRSGVIGRPVLSTLFVAQIPACGIGAAGLAELASRPTTAEALKARRATGEPFPAELKLTQVEARDGAEYIAYIRDMTLQQQAQQRLIDARDRALRTDTAKSRFLAVMSHEMRTPLNGVLGVLDLLRTTDLSATQSRFVDVANASGELLLERVNDALDITRIETESLHLDTAPFDVTRLLTGVAEVLAPLAVEKSLSIDVDIAPDVDGWFMGDAARIRQILVNLGGNAVKFTDEGAVILQATLAPNDPTVLAISVHDTGSGIAPADQERIFDDFVSLAQAQGRQTRGDGLGLAIARRLARQMGGDLTVASTLDLGTSFTLSLALDRAQTAPLVSRTSPEMDTPTRDVLLVEDNEINRTILRAMLTNLGHRVTEACDGLDALDRLAAAPYDLILMDINMPGPNGLSVIRQVRQGDGPNAQSRIVALTAHGQEEFSAKATAAGADGFETKPIRLSTLATLLADIGEAPMPLSRPPEDMHEVIADLAKVLGPAQVHRTITTLSSEIDALIAAKDAGEPITDRAHRAKGAAAMLGAVGLVDLLAEAEQDGSAITSAALLAQRDVDVAAMAASVGPSDPVQP</sequence>
<dbReference type="InterPro" id="IPR003661">
    <property type="entry name" value="HisK_dim/P_dom"/>
</dbReference>
<keyword evidence="3 6" id="KW-0597">Phosphoprotein</keyword>
<keyword evidence="5 11" id="KW-0418">Kinase</keyword>
<evidence type="ECO:0000256" key="1">
    <source>
        <dbReference type="ARBA" id="ARBA00000085"/>
    </source>
</evidence>
<dbReference type="InterPro" id="IPR036890">
    <property type="entry name" value="HATPase_C_sf"/>
</dbReference>
<evidence type="ECO:0000256" key="2">
    <source>
        <dbReference type="ARBA" id="ARBA00012438"/>
    </source>
</evidence>
<keyword evidence="4" id="KW-0808">Transferase</keyword>
<evidence type="ECO:0000256" key="3">
    <source>
        <dbReference type="ARBA" id="ARBA00022553"/>
    </source>
</evidence>
<name>A0ABQ4NJP5_9RHOB</name>
<dbReference type="SUPFAM" id="SSF52172">
    <property type="entry name" value="CheY-like"/>
    <property type="match status" value="1"/>
</dbReference>
<dbReference type="SMART" id="SM00388">
    <property type="entry name" value="HisKA"/>
    <property type="match status" value="1"/>
</dbReference>
<organism evidence="11 12">
    <name type="scientific">Jannaschia pagri</name>
    <dbReference type="NCBI Taxonomy" id="2829797"/>
    <lineage>
        <taxon>Bacteria</taxon>
        <taxon>Pseudomonadati</taxon>
        <taxon>Pseudomonadota</taxon>
        <taxon>Alphaproteobacteria</taxon>
        <taxon>Rhodobacterales</taxon>
        <taxon>Roseobacteraceae</taxon>
        <taxon>Jannaschia</taxon>
    </lineage>
</organism>
<gene>
    <name evidence="11" type="ORF">JANAI62_12640</name>
</gene>
<dbReference type="PROSITE" id="PS50112">
    <property type="entry name" value="PAS"/>
    <property type="match status" value="1"/>
</dbReference>
<feature type="modified residue" description="4-aspartylphosphate" evidence="6">
    <location>
        <position position="646"/>
    </location>
</feature>
<evidence type="ECO:0000256" key="5">
    <source>
        <dbReference type="ARBA" id="ARBA00022777"/>
    </source>
</evidence>
<evidence type="ECO:0000256" key="6">
    <source>
        <dbReference type="PROSITE-ProRule" id="PRU00169"/>
    </source>
</evidence>
<keyword evidence="12" id="KW-1185">Reference proteome</keyword>
<dbReference type="InterPro" id="IPR005467">
    <property type="entry name" value="His_kinase_dom"/>
</dbReference>
<dbReference type="Gene3D" id="3.40.50.2300">
    <property type="match status" value="1"/>
</dbReference>
<dbReference type="SUPFAM" id="SSF47384">
    <property type="entry name" value="Homodimeric domain of signal transducing histidine kinase"/>
    <property type="match status" value="1"/>
</dbReference>
<dbReference type="SUPFAM" id="SSF47226">
    <property type="entry name" value="Histidine-containing phosphotransfer domain, HPT domain"/>
    <property type="match status" value="1"/>
</dbReference>
<dbReference type="Pfam" id="PF02518">
    <property type="entry name" value="HATPase_c"/>
    <property type="match status" value="1"/>
</dbReference>
<dbReference type="Gene3D" id="3.30.565.10">
    <property type="entry name" value="Histidine kinase-like ATPase, C-terminal domain"/>
    <property type="match status" value="1"/>
</dbReference>
<accession>A0ABQ4NJP5</accession>
<evidence type="ECO:0000259" key="10">
    <source>
        <dbReference type="PROSITE" id="PS50112"/>
    </source>
</evidence>
<comment type="catalytic activity">
    <reaction evidence="1">
        <text>ATP + protein L-histidine = ADP + protein N-phospho-L-histidine.</text>
        <dbReference type="EC" id="2.7.13.3"/>
    </reaction>
</comment>
<feature type="transmembrane region" description="Helical" evidence="7">
    <location>
        <begin position="177"/>
        <end position="198"/>
    </location>
</feature>
<dbReference type="InterPro" id="IPR036641">
    <property type="entry name" value="HPT_dom_sf"/>
</dbReference>
<dbReference type="CDD" id="cd00130">
    <property type="entry name" value="PAS"/>
    <property type="match status" value="1"/>
</dbReference>
<dbReference type="CDD" id="cd17546">
    <property type="entry name" value="REC_hyHK_CKI1_RcsC-like"/>
    <property type="match status" value="1"/>
</dbReference>
<dbReference type="Gene3D" id="3.30.450.20">
    <property type="entry name" value="PAS domain"/>
    <property type="match status" value="1"/>
</dbReference>
<dbReference type="InterPro" id="IPR036097">
    <property type="entry name" value="HisK_dim/P_sf"/>
</dbReference>
<dbReference type="Pfam" id="PF13426">
    <property type="entry name" value="PAS_9"/>
    <property type="match status" value="1"/>
</dbReference>
<dbReference type="SMART" id="SM00387">
    <property type="entry name" value="HATPase_c"/>
    <property type="match status" value="1"/>
</dbReference>
<dbReference type="PANTHER" id="PTHR43047:SF64">
    <property type="entry name" value="HISTIDINE KINASE CONTAINING CHEY-HOMOLOGOUS RECEIVER DOMAIN AND PAS DOMAIN-RELATED"/>
    <property type="match status" value="1"/>
</dbReference>
<dbReference type="SUPFAM" id="SSF55785">
    <property type="entry name" value="PYP-like sensor domain (PAS domain)"/>
    <property type="match status" value="1"/>
</dbReference>
<dbReference type="EC" id="2.7.13.3" evidence="2"/>
<keyword evidence="7" id="KW-0472">Membrane</keyword>
<dbReference type="PROSITE" id="PS50109">
    <property type="entry name" value="HIS_KIN"/>
    <property type="match status" value="1"/>
</dbReference>
<dbReference type="InterPro" id="IPR000014">
    <property type="entry name" value="PAS"/>
</dbReference>
<evidence type="ECO:0000256" key="7">
    <source>
        <dbReference type="SAM" id="Phobius"/>
    </source>
</evidence>
<evidence type="ECO:0000313" key="12">
    <source>
        <dbReference type="Proteomes" id="UP000786693"/>
    </source>
</evidence>
<feature type="transmembrane region" description="Helical" evidence="7">
    <location>
        <begin position="12"/>
        <end position="33"/>
    </location>
</feature>